<evidence type="ECO:0000256" key="9">
    <source>
        <dbReference type="ARBA" id="ARBA00049893"/>
    </source>
</evidence>
<dbReference type="PANTHER" id="PTHR30616:SF2">
    <property type="entry name" value="PURINE NUCLEOSIDE PHOSPHORYLASE LACC1"/>
    <property type="match status" value="1"/>
</dbReference>
<evidence type="ECO:0000256" key="6">
    <source>
        <dbReference type="ARBA" id="ARBA00022833"/>
    </source>
</evidence>
<dbReference type="InterPro" id="IPR003730">
    <property type="entry name" value="Cu_polyphenol_OxRdtase"/>
</dbReference>
<accession>A0A7L5DUI0</accession>
<keyword evidence="4" id="KW-0479">Metal-binding</keyword>
<comment type="similarity">
    <text evidence="2 10">Belongs to the purine nucleoside phosphorylase YfiH/LACC1 family.</text>
</comment>
<proteinExistence type="inferred from homology"/>
<evidence type="ECO:0000256" key="5">
    <source>
        <dbReference type="ARBA" id="ARBA00022801"/>
    </source>
</evidence>
<evidence type="ECO:0000256" key="10">
    <source>
        <dbReference type="RuleBase" id="RU361274"/>
    </source>
</evidence>
<dbReference type="EMBL" id="CP051677">
    <property type="protein sequence ID" value="QJD80258.1"/>
    <property type="molecule type" value="Genomic_DNA"/>
</dbReference>
<dbReference type="Proteomes" id="UP000501128">
    <property type="component" value="Chromosome"/>
</dbReference>
<dbReference type="GO" id="GO:0017061">
    <property type="term" value="F:S-methyl-5-thioadenosine phosphorylase activity"/>
    <property type="evidence" value="ECO:0007669"/>
    <property type="project" value="UniProtKB-EC"/>
</dbReference>
<keyword evidence="6" id="KW-0862">Zinc</keyword>
<evidence type="ECO:0000256" key="4">
    <source>
        <dbReference type="ARBA" id="ARBA00022723"/>
    </source>
</evidence>
<dbReference type="InterPro" id="IPR011324">
    <property type="entry name" value="Cytotoxic_necrot_fac-like_cat"/>
</dbReference>
<dbReference type="KEGG" id="srho:HH216_18910"/>
<evidence type="ECO:0000313" key="12">
    <source>
        <dbReference type="Proteomes" id="UP000501128"/>
    </source>
</evidence>
<protein>
    <recommendedName>
        <fullName evidence="10">Purine nucleoside phosphorylase</fullName>
    </recommendedName>
</protein>
<dbReference type="RefSeq" id="WP_169552217.1">
    <property type="nucleotide sequence ID" value="NZ_CP051677.1"/>
</dbReference>
<dbReference type="CDD" id="cd16833">
    <property type="entry name" value="YfiH"/>
    <property type="match status" value="1"/>
</dbReference>
<evidence type="ECO:0000256" key="1">
    <source>
        <dbReference type="ARBA" id="ARBA00000553"/>
    </source>
</evidence>
<keyword evidence="12" id="KW-1185">Reference proteome</keyword>
<dbReference type="GO" id="GO:0005507">
    <property type="term" value="F:copper ion binding"/>
    <property type="evidence" value="ECO:0007669"/>
    <property type="project" value="TreeGrafter"/>
</dbReference>
<name>A0A7L5DUI0_9BACT</name>
<dbReference type="SUPFAM" id="SSF64438">
    <property type="entry name" value="CNF1/YfiH-like putative cysteine hydrolases"/>
    <property type="match status" value="1"/>
</dbReference>
<dbReference type="PANTHER" id="PTHR30616">
    <property type="entry name" value="UNCHARACTERIZED PROTEIN YFIH"/>
    <property type="match status" value="1"/>
</dbReference>
<evidence type="ECO:0000256" key="8">
    <source>
        <dbReference type="ARBA" id="ARBA00048968"/>
    </source>
</evidence>
<organism evidence="11 12">
    <name type="scientific">Spirosoma rhododendri</name>
    <dbReference type="NCBI Taxonomy" id="2728024"/>
    <lineage>
        <taxon>Bacteria</taxon>
        <taxon>Pseudomonadati</taxon>
        <taxon>Bacteroidota</taxon>
        <taxon>Cytophagia</taxon>
        <taxon>Cytophagales</taxon>
        <taxon>Cytophagaceae</taxon>
        <taxon>Spirosoma</taxon>
    </lineage>
</organism>
<evidence type="ECO:0000256" key="3">
    <source>
        <dbReference type="ARBA" id="ARBA00022679"/>
    </source>
</evidence>
<evidence type="ECO:0000256" key="2">
    <source>
        <dbReference type="ARBA" id="ARBA00007353"/>
    </source>
</evidence>
<comment type="catalytic activity">
    <reaction evidence="9">
        <text>S-methyl-5'-thioadenosine + phosphate = 5-(methylsulfanyl)-alpha-D-ribose 1-phosphate + adenine</text>
        <dbReference type="Rhea" id="RHEA:11852"/>
        <dbReference type="ChEBI" id="CHEBI:16708"/>
        <dbReference type="ChEBI" id="CHEBI:17509"/>
        <dbReference type="ChEBI" id="CHEBI:43474"/>
        <dbReference type="ChEBI" id="CHEBI:58533"/>
        <dbReference type="EC" id="2.4.2.28"/>
    </reaction>
    <physiologicalReaction direction="left-to-right" evidence="9">
        <dbReference type="Rhea" id="RHEA:11853"/>
    </physiologicalReaction>
</comment>
<dbReference type="Pfam" id="PF02578">
    <property type="entry name" value="Cu-oxidase_4"/>
    <property type="match status" value="1"/>
</dbReference>
<keyword evidence="5" id="KW-0378">Hydrolase</keyword>
<dbReference type="AlphaFoldDB" id="A0A7L5DUI0"/>
<gene>
    <name evidence="11" type="primary">pgeF</name>
    <name evidence="11" type="ORF">HH216_18910</name>
</gene>
<keyword evidence="3" id="KW-0808">Transferase</keyword>
<dbReference type="GO" id="GO:0016787">
    <property type="term" value="F:hydrolase activity"/>
    <property type="evidence" value="ECO:0007669"/>
    <property type="project" value="UniProtKB-KW"/>
</dbReference>
<evidence type="ECO:0000256" key="7">
    <source>
        <dbReference type="ARBA" id="ARBA00047989"/>
    </source>
</evidence>
<sequence length="260" mass="27783">MLSYTPAEAQQLPLYRVPGLFTSIDGLIAAESTRHGGVSPAPFAALNLGINTADDPANVDENRLRFFSAIGTTEFGFASAHQVHGTAVLHVTEAGRYEGYDALMTNVSDLLIGVTVADCVPILIYDSGQRAVAAVHAGWRGTVGRIVQETITQMQQQFGTQPADCHIYIGTCIDQHAFDIGPEVATQFDASLLGTNPQTGRTCADLKRANMNLCLAMGVPASQIEVSPFSTVANNDDYFSYRAEQGQTGRMLAVIGLKNT</sequence>
<comment type="catalytic activity">
    <reaction evidence="8">
        <text>adenosine + phosphate = alpha-D-ribose 1-phosphate + adenine</text>
        <dbReference type="Rhea" id="RHEA:27642"/>
        <dbReference type="ChEBI" id="CHEBI:16335"/>
        <dbReference type="ChEBI" id="CHEBI:16708"/>
        <dbReference type="ChEBI" id="CHEBI:43474"/>
        <dbReference type="ChEBI" id="CHEBI:57720"/>
        <dbReference type="EC" id="2.4.2.1"/>
    </reaction>
    <physiologicalReaction direction="left-to-right" evidence="8">
        <dbReference type="Rhea" id="RHEA:27643"/>
    </physiologicalReaction>
</comment>
<dbReference type="Gene3D" id="3.60.140.10">
    <property type="entry name" value="CNF1/YfiH-like putative cysteine hydrolases"/>
    <property type="match status" value="1"/>
</dbReference>
<reference evidence="11 12" key="1">
    <citation type="submission" date="2020-04" db="EMBL/GenBank/DDBJ databases">
        <title>Genome sequencing of novel species.</title>
        <authorList>
            <person name="Heo J."/>
            <person name="Kim S.-J."/>
            <person name="Kim J.-S."/>
            <person name="Hong S.-B."/>
            <person name="Kwon S.-W."/>
        </authorList>
    </citation>
    <scope>NUCLEOTIDE SEQUENCE [LARGE SCALE GENOMIC DNA]</scope>
    <source>
        <strain evidence="11 12">CJU-R4</strain>
    </source>
</reference>
<dbReference type="InterPro" id="IPR038371">
    <property type="entry name" value="Cu_polyphenol_OxRdtase_sf"/>
</dbReference>
<comment type="catalytic activity">
    <reaction evidence="1">
        <text>inosine + phosphate = alpha-D-ribose 1-phosphate + hypoxanthine</text>
        <dbReference type="Rhea" id="RHEA:27646"/>
        <dbReference type="ChEBI" id="CHEBI:17368"/>
        <dbReference type="ChEBI" id="CHEBI:17596"/>
        <dbReference type="ChEBI" id="CHEBI:43474"/>
        <dbReference type="ChEBI" id="CHEBI:57720"/>
        <dbReference type="EC" id="2.4.2.1"/>
    </reaction>
    <physiologicalReaction direction="left-to-right" evidence="1">
        <dbReference type="Rhea" id="RHEA:27647"/>
    </physiologicalReaction>
</comment>
<dbReference type="NCBIfam" id="TIGR00726">
    <property type="entry name" value="peptidoglycan editing factor PgeF"/>
    <property type="match status" value="1"/>
</dbReference>
<evidence type="ECO:0000313" key="11">
    <source>
        <dbReference type="EMBL" id="QJD80258.1"/>
    </source>
</evidence>
<comment type="catalytic activity">
    <reaction evidence="7">
        <text>adenosine + H2O + H(+) = inosine + NH4(+)</text>
        <dbReference type="Rhea" id="RHEA:24408"/>
        <dbReference type="ChEBI" id="CHEBI:15377"/>
        <dbReference type="ChEBI" id="CHEBI:15378"/>
        <dbReference type="ChEBI" id="CHEBI:16335"/>
        <dbReference type="ChEBI" id="CHEBI:17596"/>
        <dbReference type="ChEBI" id="CHEBI:28938"/>
        <dbReference type="EC" id="3.5.4.4"/>
    </reaction>
    <physiologicalReaction direction="left-to-right" evidence="7">
        <dbReference type="Rhea" id="RHEA:24409"/>
    </physiologicalReaction>
</comment>